<protein>
    <submittedName>
        <fullName evidence="1">Uncharacterized protein</fullName>
    </submittedName>
</protein>
<dbReference type="Proteomes" id="UP001596142">
    <property type="component" value="Unassembled WGS sequence"/>
</dbReference>
<sequence length="44" mass="5145">MGKAEFAVVVHFPETKQVTRLFQETKQIAKKNPGYALYWIFLCL</sequence>
<accession>A0ABW0YQ02</accession>
<keyword evidence="2" id="KW-1185">Reference proteome</keyword>
<reference evidence="2" key="1">
    <citation type="journal article" date="2019" name="Int. J. Syst. Evol. Microbiol.">
        <title>The Global Catalogue of Microorganisms (GCM) 10K type strain sequencing project: providing services to taxonomists for standard genome sequencing and annotation.</title>
        <authorList>
            <consortium name="The Broad Institute Genomics Platform"/>
            <consortium name="The Broad Institute Genome Sequencing Center for Infectious Disease"/>
            <person name="Wu L."/>
            <person name="Ma J."/>
        </authorList>
    </citation>
    <scope>NUCLEOTIDE SEQUENCE [LARGE SCALE GENOMIC DNA]</scope>
    <source>
        <strain evidence="2">CECT 7184</strain>
    </source>
</reference>
<organism evidence="1 2">
    <name type="scientific">Thalassorhabdus alkalitolerans</name>
    <dbReference type="NCBI Taxonomy" id="2282697"/>
    <lineage>
        <taxon>Bacteria</taxon>
        <taxon>Bacillati</taxon>
        <taxon>Bacillota</taxon>
        <taxon>Bacilli</taxon>
        <taxon>Bacillales</taxon>
        <taxon>Bacillaceae</taxon>
        <taxon>Thalassorhabdus</taxon>
    </lineage>
</organism>
<comment type="caution">
    <text evidence="1">The sequence shown here is derived from an EMBL/GenBank/DDBJ whole genome shotgun (WGS) entry which is preliminary data.</text>
</comment>
<proteinExistence type="predicted"/>
<dbReference type="EMBL" id="JBHSOZ010000005">
    <property type="protein sequence ID" value="MFC5713516.1"/>
    <property type="molecule type" value="Genomic_DNA"/>
</dbReference>
<name>A0ABW0YQ02_9BACI</name>
<evidence type="ECO:0000313" key="2">
    <source>
        <dbReference type="Proteomes" id="UP001596142"/>
    </source>
</evidence>
<dbReference type="RefSeq" id="WP_385943582.1">
    <property type="nucleotide sequence ID" value="NZ_JBHSPG010000009.1"/>
</dbReference>
<evidence type="ECO:0000313" key="1">
    <source>
        <dbReference type="EMBL" id="MFC5713516.1"/>
    </source>
</evidence>
<gene>
    <name evidence="1" type="ORF">ACFPU1_12040</name>
</gene>